<name>A0A547Q2T0_9RHOB</name>
<dbReference type="Gene3D" id="3.40.50.1820">
    <property type="entry name" value="alpha/beta hydrolase"/>
    <property type="match status" value="1"/>
</dbReference>
<feature type="domain" description="Poly-beta-hydroxybutyrate polymerase N-terminal" evidence="3">
    <location>
        <begin position="57"/>
        <end position="223"/>
    </location>
</feature>
<dbReference type="EMBL" id="VFSV01000013">
    <property type="protein sequence ID" value="TRD20696.1"/>
    <property type="molecule type" value="Genomic_DNA"/>
</dbReference>
<evidence type="ECO:0000313" key="4">
    <source>
        <dbReference type="EMBL" id="TRD20696.1"/>
    </source>
</evidence>
<evidence type="ECO:0000313" key="5">
    <source>
        <dbReference type="Proteomes" id="UP000318590"/>
    </source>
</evidence>
<proteinExistence type="predicted"/>
<keyword evidence="4" id="KW-0378">Hydrolase</keyword>
<dbReference type="Proteomes" id="UP000318590">
    <property type="component" value="Unassembled WGS sequence"/>
</dbReference>
<dbReference type="InterPro" id="IPR051321">
    <property type="entry name" value="PHA/PHB_synthase"/>
</dbReference>
<keyword evidence="1" id="KW-0808">Transferase</keyword>
<dbReference type="PANTHER" id="PTHR36837:SF5">
    <property type="entry name" value="POLY-3-HYDROXYBUTYRATE SYNTHASE"/>
    <property type="match status" value="1"/>
</dbReference>
<keyword evidence="5" id="KW-1185">Reference proteome</keyword>
<keyword evidence="2" id="KW-0012">Acyltransferase</keyword>
<evidence type="ECO:0000259" key="3">
    <source>
        <dbReference type="Pfam" id="PF07167"/>
    </source>
</evidence>
<dbReference type="PANTHER" id="PTHR36837">
    <property type="entry name" value="POLY(3-HYDROXYALKANOATE) POLYMERASE SUBUNIT PHAC"/>
    <property type="match status" value="1"/>
</dbReference>
<dbReference type="OrthoDB" id="7208816at2"/>
<dbReference type="RefSeq" id="WP_142834602.1">
    <property type="nucleotide sequence ID" value="NZ_VFSV01000013.1"/>
</dbReference>
<dbReference type="SUPFAM" id="SSF53474">
    <property type="entry name" value="alpha/beta-Hydrolases"/>
    <property type="match status" value="1"/>
</dbReference>
<accession>A0A547Q2T0</accession>
<reference evidence="4 5" key="1">
    <citation type="submission" date="2019-06" db="EMBL/GenBank/DDBJ databases">
        <title>Paenimaribius caenipelagi gen. nov., sp. nov., isolated from a tidal flat.</title>
        <authorList>
            <person name="Yoon J.-H."/>
        </authorList>
    </citation>
    <scope>NUCLEOTIDE SEQUENCE [LARGE SCALE GENOMIC DNA]</scope>
    <source>
        <strain evidence="4 5">JBTF-M29</strain>
    </source>
</reference>
<sequence length="543" mass="60233">MPVDRMENVADLATSMTKFYTTALSQPMDAWTRGFDAWQEMMRSFVGKAEIVPEKGDKRFRDPIWQTNPAYRALMQSYLAWSGAIMDWVDSLDVPERDKLRARLVASLVTDAVAPTNAVLTNPTATKTTLEHGGKNLVQGLQNLLHDMTKNGGLPSMVDKSKFEVGKNLSLSDGKVIYKEEHLELLQYAPQTDTVYERPVFIVPPQINKFYVWDLAPGRSIIEELTQKGHQVFIISWRNPGEEQSHWTLESYIDALDRATEVACQVSKSDDLNIIGACSGGITAALLASLWKAKGTERAHSLTLLVAVLDVRGAQNTSMGLFANFEVLEVAKLFSKSKGVLEGKDLERAFAWLRPNDLIWAYWVNNYLLGNNPPAFDILYWNADATNLAAGLHGDLITMLEHGGFTSETGPTIGGHPLRLSDVTCDAYILGGETDHITPWDGCYLTRNELGGDSTFVLSQAGHIQSLINPPGNPKARYMTNDGKHDSPESFLEGATQHQGSWWEHWEAWLDARGGRKVKARKTLGSTKYKPISDAPGAYVFEG</sequence>
<dbReference type="GO" id="GO:0016746">
    <property type="term" value="F:acyltransferase activity"/>
    <property type="evidence" value="ECO:0007669"/>
    <property type="project" value="UniProtKB-KW"/>
</dbReference>
<comment type="caution">
    <text evidence="4">The sequence shown here is derived from an EMBL/GenBank/DDBJ whole genome shotgun (WGS) entry which is preliminary data.</text>
</comment>
<gene>
    <name evidence="4" type="ORF">FEV53_09630</name>
</gene>
<dbReference type="InterPro" id="IPR010941">
    <property type="entry name" value="PhaC_N"/>
</dbReference>
<protein>
    <submittedName>
        <fullName evidence="4">Alpha/beta fold hydrolase</fullName>
    </submittedName>
</protein>
<evidence type="ECO:0000256" key="2">
    <source>
        <dbReference type="ARBA" id="ARBA00023315"/>
    </source>
</evidence>
<dbReference type="AlphaFoldDB" id="A0A547Q2T0"/>
<dbReference type="GO" id="GO:0042619">
    <property type="term" value="P:poly-hydroxybutyrate biosynthetic process"/>
    <property type="evidence" value="ECO:0007669"/>
    <property type="project" value="InterPro"/>
</dbReference>
<dbReference type="GO" id="GO:0016787">
    <property type="term" value="F:hydrolase activity"/>
    <property type="evidence" value="ECO:0007669"/>
    <property type="project" value="UniProtKB-KW"/>
</dbReference>
<organism evidence="4 5">
    <name type="scientific">Palleronia caenipelagi</name>
    <dbReference type="NCBI Taxonomy" id="2489174"/>
    <lineage>
        <taxon>Bacteria</taxon>
        <taxon>Pseudomonadati</taxon>
        <taxon>Pseudomonadota</taxon>
        <taxon>Alphaproteobacteria</taxon>
        <taxon>Rhodobacterales</taxon>
        <taxon>Roseobacteraceae</taxon>
        <taxon>Palleronia</taxon>
    </lineage>
</organism>
<dbReference type="Pfam" id="PF07167">
    <property type="entry name" value="PhaC_N"/>
    <property type="match status" value="1"/>
</dbReference>
<dbReference type="InterPro" id="IPR029058">
    <property type="entry name" value="AB_hydrolase_fold"/>
</dbReference>
<evidence type="ECO:0000256" key="1">
    <source>
        <dbReference type="ARBA" id="ARBA00022679"/>
    </source>
</evidence>